<keyword evidence="8" id="KW-1185">Reference proteome</keyword>
<evidence type="ECO:0008006" key="9">
    <source>
        <dbReference type="Google" id="ProtNLM"/>
    </source>
</evidence>
<dbReference type="InterPro" id="IPR022791">
    <property type="entry name" value="L-PG_synthase/AglD"/>
</dbReference>
<keyword evidence="3 6" id="KW-0812">Transmembrane</keyword>
<dbReference type="AlphaFoldDB" id="A0A4Q7P4W2"/>
<keyword evidence="4 6" id="KW-1133">Transmembrane helix</keyword>
<dbReference type="NCBIfam" id="TIGR00374">
    <property type="entry name" value="flippase-like domain"/>
    <property type="match status" value="1"/>
</dbReference>
<evidence type="ECO:0000256" key="2">
    <source>
        <dbReference type="ARBA" id="ARBA00022475"/>
    </source>
</evidence>
<dbReference type="GO" id="GO:0005886">
    <property type="term" value="C:plasma membrane"/>
    <property type="evidence" value="ECO:0007669"/>
    <property type="project" value="UniProtKB-SubCell"/>
</dbReference>
<evidence type="ECO:0000313" key="8">
    <source>
        <dbReference type="Proteomes" id="UP000292209"/>
    </source>
</evidence>
<comment type="subcellular location">
    <subcellularLocation>
        <location evidence="1">Cell membrane</location>
        <topology evidence="1">Multi-pass membrane protein</topology>
    </subcellularLocation>
</comment>
<evidence type="ECO:0000256" key="4">
    <source>
        <dbReference type="ARBA" id="ARBA00022989"/>
    </source>
</evidence>
<dbReference type="RefSeq" id="WP_130274213.1">
    <property type="nucleotide sequence ID" value="NZ_SGXG01000001.1"/>
</dbReference>
<evidence type="ECO:0000256" key="5">
    <source>
        <dbReference type="ARBA" id="ARBA00023136"/>
    </source>
</evidence>
<dbReference type="Pfam" id="PF03706">
    <property type="entry name" value="LPG_synthase_TM"/>
    <property type="match status" value="1"/>
</dbReference>
<gene>
    <name evidence="7" type="ORF">BC751_0568</name>
</gene>
<dbReference type="PANTHER" id="PTHR39087:SF2">
    <property type="entry name" value="UPF0104 MEMBRANE PROTEIN MJ1595"/>
    <property type="match status" value="1"/>
</dbReference>
<dbReference type="Proteomes" id="UP000292209">
    <property type="component" value="Unassembled WGS sequence"/>
</dbReference>
<evidence type="ECO:0000256" key="3">
    <source>
        <dbReference type="ARBA" id="ARBA00022692"/>
    </source>
</evidence>
<keyword evidence="5 6" id="KW-0472">Membrane</keyword>
<keyword evidence="2" id="KW-1003">Cell membrane</keyword>
<comment type="caution">
    <text evidence="7">The sequence shown here is derived from an EMBL/GenBank/DDBJ whole genome shotgun (WGS) entry which is preliminary data.</text>
</comment>
<feature type="transmembrane region" description="Helical" evidence="6">
    <location>
        <begin position="297"/>
        <end position="322"/>
    </location>
</feature>
<feature type="transmembrane region" description="Helical" evidence="6">
    <location>
        <begin position="38"/>
        <end position="59"/>
    </location>
</feature>
<dbReference type="PANTHER" id="PTHR39087">
    <property type="entry name" value="UPF0104 MEMBRANE PROTEIN MJ1595"/>
    <property type="match status" value="1"/>
</dbReference>
<feature type="transmembrane region" description="Helical" evidence="6">
    <location>
        <begin position="6"/>
        <end position="26"/>
    </location>
</feature>
<feature type="transmembrane region" description="Helical" evidence="6">
    <location>
        <begin position="250"/>
        <end position="267"/>
    </location>
</feature>
<proteinExistence type="predicted"/>
<sequence>MRLNYKQWIQVVLSLVVAVWIFWFLYKDISLNSLKAALRETSFLWIGLSVIVSLLGYWIRAWRWGLLIEAGEKIKISTWSAFVALMIGYLANLLVPRAGEVARCGILAKTENQQMGKLLGTVILERTIDLLFMMVTIFLAFGLENQTFLSLIGDLVAWDGFFERVSKSMPMVLGGGLVAVLFFYFVFQKYRDSSILRKIRHFIRDMIQGFVSLRKVKNQTGFWLSSVMIWLIYYLMMLFVAWAIPTTASLSLSAVLIVMVMGSIGMVAPVQGGIGTFHALVAFILMAYGLSDEQGKIFAVIIHSSQVLTIILMGMITLGFFFKITAKKESKTY</sequence>
<feature type="transmembrane region" description="Helical" evidence="6">
    <location>
        <begin position="274"/>
        <end position="291"/>
    </location>
</feature>
<evidence type="ECO:0000256" key="1">
    <source>
        <dbReference type="ARBA" id="ARBA00004651"/>
    </source>
</evidence>
<reference evidence="7 8" key="1">
    <citation type="submission" date="2019-02" db="EMBL/GenBank/DDBJ databases">
        <title>Genomic Encyclopedia of Archaeal and Bacterial Type Strains, Phase II (KMG-II): from individual species to whole genera.</title>
        <authorList>
            <person name="Goeker M."/>
        </authorList>
    </citation>
    <scope>NUCLEOTIDE SEQUENCE [LARGE SCALE GENOMIC DNA]</scope>
    <source>
        <strain evidence="7 8">DSM 21411</strain>
    </source>
</reference>
<dbReference type="EMBL" id="SGXG01000001">
    <property type="protein sequence ID" value="RZS95053.1"/>
    <property type="molecule type" value="Genomic_DNA"/>
</dbReference>
<accession>A0A4Q7P4W2</accession>
<evidence type="ECO:0000313" key="7">
    <source>
        <dbReference type="EMBL" id="RZS95053.1"/>
    </source>
</evidence>
<evidence type="ECO:0000256" key="6">
    <source>
        <dbReference type="SAM" id="Phobius"/>
    </source>
</evidence>
<feature type="transmembrane region" description="Helical" evidence="6">
    <location>
        <begin position="222"/>
        <end position="244"/>
    </location>
</feature>
<dbReference type="OrthoDB" id="9812094at2"/>
<name>A0A4Q7P4W2_9BACT</name>
<feature type="transmembrane region" description="Helical" evidence="6">
    <location>
        <begin position="168"/>
        <end position="187"/>
    </location>
</feature>
<protein>
    <recommendedName>
        <fullName evidence="9">Lysylphosphatidylglycerol synthase-like protein</fullName>
    </recommendedName>
</protein>
<organism evidence="7 8">
    <name type="scientific">Cecembia calidifontis</name>
    <dbReference type="NCBI Taxonomy" id="1187080"/>
    <lineage>
        <taxon>Bacteria</taxon>
        <taxon>Pseudomonadati</taxon>
        <taxon>Bacteroidota</taxon>
        <taxon>Cytophagia</taxon>
        <taxon>Cytophagales</taxon>
        <taxon>Cyclobacteriaceae</taxon>
        <taxon>Cecembia</taxon>
    </lineage>
</organism>